<sequence length="104" mass="11525">MLRFILGVTTIRLFSLIFDLLCGGTVVTVVVVCLVTGGLPLCPSQSLCPWAEHFTHLPCCWMSEGSMVPNVWQPHFCQSAPGQLWQHCSSPLPVCECLYEWVDG</sequence>
<dbReference type="EMBL" id="JAHUTI010063522">
    <property type="protein sequence ID" value="MED6253038.1"/>
    <property type="molecule type" value="Genomic_DNA"/>
</dbReference>
<protein>
    <recommendedName>
        <fullName evidence="4">Secreted protein</fullName>
    </recommendedName>
</protein>
<evidence type="ECO:0008006" key="4">
    <source>
        <dbReference type="Google" id="ProtNLM"/>
    </source>
</evidence>
<name>A0ABU7BR80_9TELE</name>
<keyword evidence="3" id="KW-1185">Reference proteome</keyword>
<gene>
    <name evidence="2" type="ORF">ATANTOWER_021130</name>
</gene>
<evidence type="ECO:0000313" key="2">
    <source>
        <dbReference type="EMBL" id="MED6253038.1"/>
    </source>
</evidence>
<keyword evidence="1" id="KW-0812">Transmembrane</keyword>
<reference evidence="2 3" key="1">
    <citation type="submission" date="2021-07" db="EMBL/GenBank/DDBJ databases">
        <authorList>
            <person name="Palmer J.M."/>
        </authorList>
    </citation>
    <scope>NUCLEOTIDE SEQUENCE [LARGE SCALE GENOMIC DNA]</scope>
    <source>
        <strain evidence="2 3">AT_MEX2019</strain>
        <tissue evidence="2">Muscle</tissue>
    </source>
</reference>
<dbReference type="Proteomes" id="UP001345963">
    <property type="component" value="Unassembled WGS sequence"/>
</dbReference>
<feature type="transmembrane region" description="Helical" evidence="1">
    <location>
        <begin position="12"/>
        <end position="39"/>
    </location>
</feature>
<keyword evidence="1" id="KW-0472">Membrane</keyword>
<evidence type="ECO:0000256" key="1">
    <source>
        <dbReference type="SAM" id="Phobius"/>
    </source>
</evidence>
<organism evidence="2 3">
    <name type="scientific">Ataeniobius toweri</name>
    <dbReference type="NCBI Taxonomy" id="208326"/>
    <lineage>
        <taxon>Eukaryota</taxon>
        <taxon>Metazoa</taxon>
        <taxon>Chordata</taxon>
        <taxon>Craniata</taxon>
        <taxon>Vertebrata</taxon>
        <taxon>Euteleostomi</taxon>
        <taxon>Actinopterygii</taxon>
        <taxon>Neopterygii</taxon>
        <taxon>Teleostei</taxon>
        <taxon>Neoteleostei</taxon>
        <taxon>Acanthomorphata</taxon>
        <taxon>Ovalentaria</taxon>
        <taxon>Atherinomorphae</taxon>
        <taxon>Cyprinodontiformes</taxon>
        <taxon>Goodeidae</taxon>
        <taxon>Ataeniobius</taxon>
    </lineage>
</organism>
<proteinExistence type="predicted"/>
<accession>A0ABU7BR80</accession>
<keyword evidence="1" id="KW-1133">Transmembrane helix</keyword>
<evidence type="ECO:0000313" key="3">
    <source>
        <dbReference type="Proteomes" id="UP001345963"/>
    </source>
</evidence>
<comment type="caution">
    <text evidence="2">The sequence shown here is derived from an EMBL/GenBank/DDBJ whole genome shotgun (WGS) entry which is preliminary data.</text>
</comment>